<sequence length="216" mass="23905">MDYSKFEALAAATIELCSVLADTSDLASIYTHTVSVLEANIEFQELLDQLALHQDNVLRIKALSNEAIILNNQLDQYMHRLLDARKQLNEAVLGDDTPGSQSTIPHTMLLNYAAKISKFSSAPDGYDTTNNLYKNLPAYFPWPSEDAMRKGVLMAPQAQTDFSGTAPSTSPTEIDHSGFSDNKLPTQPISPSKKQYTNVFDGLDLYEPKDSDEINI</sequence>
<dbReference type="EMBL" id="JABTEG010000010">
    <property type="protein sequence ID" value="KAG4304184.1"/>
    <property type="molecule type" value="Genomic_DNA"/>
</dbReference>
<accession>A0ACB7CBI6</accession>
<evidence type="ECO:0000313" key="1">
    <source>
        <dbReference type="EMBL" id="KAG4304184.1"/>
    </source>
</evidence>
<proteinExistence type="predicted"/>
<reference evidence="1 2" key="1">
    <citation type="journal article" date="2021" name="Commun. Biol.">
        <title>Genomic insights into the host specific adaptation of the Pneumocystis genus.</title>
        <authorList>
            <person name="Cisse O.H."/>
            <person name="Ma L."/>
            <person name="Dekker J.P."/>
            <person name="Khil P.P."/>
            <person name="Youn J.-H."/>
            <person name="Brenchley J.M."/>
            <person name="Blair R."/>
            <person name="Pahar B."/>
            <person name="Chabe M."/>
            <person name="Van Rompay K.K.A."/>
            <person name="Keesler R."/>
            <person name="Sukura A."/>
            <person name="Hirsch V."/>
            <person name="Kutty G."/>
            <person name="Liu Y."/>
            <person name="Peng L."/>
            <person name="Chen J."/>
            <person name="Song J."/>
            <person name="Weissenbacher-Lang C."/>
            <person name="Xu J."/>
            <person name="Upham N.S."/>
            <person name="Stajich J.E."/>
            <person name="Cuomo C.A."/>
            <person name="Cushion M.T."/>
            <person name="Kovacs J.A."/>
        </authorList>
    </citation>
    <scope>NUCLEOTIDE SEQUENCE [LARGE SCALE GENOMIC DNA]</scope>
    <source>
        <strain evidence="1 2">RABM</strain>
    </source>
</reference>
<protein>
    <submittedName>
        <fullName evidence="1">Uncharacterized protein</fullName>
    </submittedName>
</protein>
<keyword evidence="2" id="KW-1185">Reference proteome</keyword>
<evidence type="ECO:0000313" key="2">
    <source>
        <dbReference type="Proteomes" id="UP000768646"/>
    </source>
</evidence>
<dbReference type="Proteomes" id="UP000768646">
    <property type="component" value="Unassembled WGS sequence"/>
</dbReference>
<organism evidence="1 2">
    <name type="scientific">Pneumocystis oryctolagi</name>
    <dbReference type="NCBI Taxonomy" id="42067"/>
    <lineage>
        <taxon>Eukaryota</taxon>
        <taxon>Fungi</taxon>
        <taxon>Dikarya</taxon>
        <taxon>Ascomycota</taxon>
        <taxon>Taphrinomycotina</taxon>
        <taxon>Pneumocystomycetes</taxon>
        <taxon>Pneumocystaceae</taxon>
        <taxon>Pneumocystis</taxon>
    </lineage>
</organism>
<gene>
    <name evidence="1" type="ORF">PORY_002365</name>
</gene>
<name>A0ACB7CBI6_9ASCO</name>
<comment type="caution">
    <text evidence="1">The sequence shown here is derived from an EMBL/GenBank/DDBJ whole genome shotgun (WGS) entry which is preliminary data.</text>
</comment>